<accession>A0A9P5IFR1</accession>
<reference evidence="1 2" key="1">
    <citation type="journal article" date="2020" name="Genome Biol. Evol.">
        <title>Comparative genomics of Sclerotiniaceae.</title>
        <authorList>
            <person name="Valero Jimenez C.A."/>
            <person name="Steentjes M."/>
            <person name="Scholten O.E."/>
            <person name="Van Kan J.A.L."/>
        </authorList>
    </citation>
    <scope>NUCLEOTIDE SEQUENCE [LARGE SCALE GENOMIC DNA]</scope>
    <source>
        <strain evidence="1 2">MUCL 94</strain>
    </source>
</reference>
<proteinExistence type="predicted"/>
<organism evidence="1 2">
    <name type="scientific">Botrytis byssoidea</name>
    <dbReference type="NCBI Taxonomy" id="139641"/>
    <lineage>
        <taxon>Eukaryota</taxon>
        <taxon>Fungi</taxon>
        <taxon>Dikarya</taxon>
        <taxon>Ascomycota</taxon>
        <taxon>Pezizomycotina</taxon>
        <taxon>Leotiomycetes</taxon>
        <taxon>Helotiales</taxon>
        <taxon>Sclerotiniaceae</taxon>
        <taxon>Botrytis</taxon>
    </lineage>
</organism>
<sequence length="74" mass="8371">MIGKEEEQIIPPLTDFNTHRVEHEMRHKSSLVKNLFEGETPSILIRTSSPDLTFFNSTEIDSVVGIIVLKPGHI</sequence>
<dbReference type="EMBL" id="RCSW01000019">
    <property type="protein sequence ID" value="KAF7932936.1"/>
    <property type="molecule type" value="Genomic_DNA"/>
</dbReference>
<name>A0A9P5IFR1_9HELO</name>
<evidence type="ECO:0000313" key="1">
    <source>
        <dbReference type="EMBL" id="KAF7932936.1"/>
    </source>
</evidence>
<dbReference type="AlphaFoldDB" id="A0A9P5IFR1"/>
<dbReference type="Proteomes" id="UP000710849">
    <property type="component" value="Unassembled WGS sequence"/>
</dbReference>
<dbReference type="GeneID" id="62152291"/>
<evidence type="ECO:0000313" key="2">
    <source>
        <dbReference type="Proteomes" id="UP000710849"/>
    </source>
</evidence>
<dbReference type="RefSeq" id="XP_038729729.1">
    <property type="nucleotide sequence ID" value="XM_038879218.1"/>
</dbReference>
<protein>
    <submittedName>
        <fullName evidence="1">Uncharacterized protein</fullName>
    </submittedName>
</protein>
<comment type="caution">
    <text evidence="1">The sequence shown here is derived from an EMBL/GenBank/DDBJ whole genome shotgun (WGS) entry which is preliminary data.</text>
</comment>
<keyword evidence="2" id="KW-1185">Reference proteome</keyword>
<gene>
    <name evidence="1" type="ORF">EAE97_008703</name>
</gene>